<keyword evidence="1" id="KW-0472">Membrane</keyword>
<sequence>MQDADSGQRSSGKTIKLTQEGMMLLFDPLIKMQEETTQALRSLQQQVVRLELQHANSAGGGGGQGLLSKDWVTLAIILMFQIVLQWIFR</sequence>
<dbReference type="Proteomes" id="UP001374579">
    <property type="component" value="Unassembled WGS sequence"/>
</dbReference>
<reference evidence="2 3" key="1">
    <citation type="submission" date="2024-02" db="EMBL/GenBank/DDBJ databases">
        <title>Chromosome-scale genome assembly of the rough periwinkle Littorina saxatilis.</title>
        <authorList>
            <person name="De Jode A."/>
            <person name="Faria R."/>
            <person name="Formenti G."/>
            <person name="Sims Y."/>
            <person name="Smith T.P."/>
            <person name="Tracey A."/>
            <person name="Wood J.M.D."/>
            <person name="Zagrodzka Z.B."/>
            <person name="Johannesson K."/>
            <person name="Butlin R.K."/>
            <person name="Leder E.H."/>
        </authorList>
    </citation>
    <scope>NUCLEOTIDE SEQUENCE [LARGE SCALE GENOMIC DNA]</scope>
    <source>
        <strain evidence="2">Snail1</strain>
        <tissue evidence="2">Muscle</tissue>
    </source>
</reference>
<feature type="transmembrane region" description="Helical" evidence="1">
    <location>
        <begin position="71"/>
        <end position="88"/>
    </location>
</feature>
<dbReference type="EMBL" id="JBAMIC010000012">
    <property type="protein sequence ID" value="KAK7098236.1"/>
    <property type="molecule type" value="Genomic_DNA"/>
</dbReference>
<dbReference type="AlphaFoldDB" id="A0AAN9G7L1"/>
<organism evidence="2 3">
    <name type="scientific">Littorina saxatilis</name>
    <dbReference type="NCBI Taxonomy" id="31220"/>
    <lineage>
        <taxon>Eukaryota</taxon>
        <taxon>Metazoa</taxon>
        <taxon>Spiralia</taxon>
        <taxon>Lophotrochozoa</taxon>
        <taxon>Mollusca</taxon>
        <taxon>Gastropoda</taxon>
        <taxon>Caenogastropoda</taxon>
        <taxon>Littorinimorpha</taxon>
        <taxon>Littorinoidea</taxon>
        <taxon>Littorinidae</taxon>
        <taxon>Littorina</taxon>
    </lineage>
</organism>
<evidence type="ECO:0000256" key="1">
    <source>
        <dbReference type="SAM" id="Phobius"/>
    </source>
</evidence>
<keyword evidence="1" id="KW-1133">Transmembrane helix</keyword>
<evidence type="ECO:0000313" key="3">
    <source>
        <dbReference type="Proteomes" id="UP001374579"/>
    </source>
</evidence>
<protein>
    <submittedName>
        <fullName evidence="2">Uncharacterized protein</fullName>
    </submittedName>
</protein>
<gene>
    <name evidence="2" type="ORF">V1264_002577</name>
</gene>
<keyword evidence="3" id="KW-1185">Reference proteome</keyword>
<evidence type="ECO:0000313" key="2">
    <source>
        <dbReference type="EMBL" id="KAK7098236.1"/>
    </source>
</evidence>
<name>A0AAN9G7L1_9CAEN</name>
<proteinExistence type="predicted"/>
<comment type="caution">
    <text evidence="2">The sequence shown here is derived from an EMBL/GenBank/DDBJ whole genome shotgun (WGS) entry which is preliminary data.</text>
</comment>
<keyword evidence="1" id="KW-0812">Transmembrane</keyword>
<accession>A0AAN9G7L1</accession>